<evidence type="ECO:0000256" key="8">
    <source>
        <dbReference type="ARBA" id="ARBA00023136"/>
    </source>
</evidence>
<dbReference type="InParanoid" id="A0A6I8NAS8"/>
<dbReference type="OMA" id="INLPTVC"/>
<keyword evidence="8 11" id="KW-0472">Membrane</keyword>
<dbReference type="PROSITE" id="PS50268">
    <property type="entry name" value="CADHERIN_2"/>
    <property type="match status" value="5"/>
</dbReference>
<dbReference type="FunFam" id="2.60.40.60:FF:000183">
    <property type="entry name" value="Cadherin 17"/>
    <property type="match status" value="1"/>
</dbReference>
<dbReference type="CDD" id="cd11304">
    <property type="entry name" value="Cadherin_repeat"/>
    <property type="match status" value="6"/>
</dbReference>
<keyword evidence="7 11" id="KW-1133">Transmembrane helix</keyword>
<evidence type="ECO:0000313" key="15">
    <source>
        <dbReference type="Proteomes" id="UP000002279"/>
    </source>
</evidence>
<protein>
    <submittedName>
        <fullName evidence="14">Cadherin 16</fullName>
    </submittedName>
</protein>
<dbReference type="RefSeq" id="XP_028913234.1">
    <property type="nucleotide sequence ID" value="XM_029057401.1"/>
</dbReference>
<dbReference type="GO" id="GO:0005886">
    <property type="term" value="C:plasma membrane"/>
    <property type="evidence" value="ECO:0000318"/>
    <property type="project" value="GO_Central"/>
</dbReference>
<keyword evidence="9" id="KW-0325">Glycoprotein</keyword>
<dbReference type="FunFam" id="2.60.40.60:FF:000020">
    <property type="entry name" value="Dachsous cadherin-related 1b"/>
    <property type="match status" value="1"/>
</dbReference>
<keyword evidence="5 10" id="KW-0106">Calcium</keyword>
<evidence type="ECO:0000256" key="3">
    <source>
        <dbReference type="ARBA" id="ARBA00022692"/>
    </source>
</evidence>
<evidence type="ECO:0000256" key="11">
    <source>
        <dbReference type="SAM" id="Phobius"/>
    </source>
</evidence>
<dbReference type="InterPro" id="IPR002126">
    <property type="entry name" value="Cadherin-like_dom"/>
</dbReference>
<accession>A0A6I8NAS8</accession>
<feature type="domain" description="Cadherin" evidence="13">
    <location>
        <begin position="448"/>
        <end position="560"/>
    </location>
</feature>
<keyword evidence="2" id="KW-1003">Cell membrane</keyword>
<keyword evidence="12" id="KW-0732">Signal</keyword>
<evidence type="ECO:0000256" key="1">
    <source>
        <dbReference type="ARBA" id="ARBA00004236"/>
    </source>
</evidence>
<dbReference type="InterPro" id="IPR020894">
    <property type="entry name" value="Cadherin_CS"/>
</dbReference>
<feature type="chain" id="PRO_5026121064" evidence="12">
    <location>
        <begin position="23"/>
        <end position="824"/>
    </location>
</feature>
<dbReference type="FunCoup" id="A0A6I8NAS8">
    <property type="interactions" value="31"/>
</dbReference>
<dbReference type="GeneTree" id="ENSGT00940000165234"/>
<dbReference type="AlphaFoldDB" id="A0A6I8NAS8"/>
<evidence type="ECO:0000256" key="6">
    <source>
        <dbReference type="ARBA" id="ARBA00022889"/>
    </source>
</evidence>
<comment type="subcellular location">
    <subcellularLocation>
        <location evidence="1">Cell membrane</location>
    </subcellularLocation>
</comment>
<dbReference type="GeneID" id="103166324"/>
<dbReference type="RefSeq" id="XP_028913233.1">
    <property type="nucleotide sequence ID" value="XM_029057400.1"/>
</dbReference>
<feature type="domain" description="Cadherin" evidence="13">
    <location>
        <begin position="62"/>
        <end position="122"/>
    </location>
</feature>
<evidence type="ECO:0000256" key="10">
    <source>
        <dbReference type="PROSITE-ProRule" id="PRU00043"/>
    </source>
</evidence>
<dbReference type="Ensembl" id="ENSOANT00000072718.1">
    <property type="protein sequence ID" value="ENSOANP00000038131.1"/>
    <property type="gene ID" value="ENSOANG00000042386.1"/>
</dbReference>
<dbReference type="Pfam" id="PF00028">
    <property type="entry name" value="Cadherin"/>
    <property type="match status" value="3"/>
</dbReference>
<evidence type="ECO:0000256" key="4">
    <source>
        <dbReference type="ARBA" id="ARBA00022737"/>
    </source>
</evidence>
<feature type="signal peptide" evidence="12">
    <location>
        <begin position="1"/>
        <end position="22"/>
    </location>
</feature>
<feature type="transmembrane region" description="Helical" evidence="11">
    <location>
        <begin position="778"/>
        <end position="800"/>
    </location>
</feature>
<evidence type="ECO:0000256" key="12">
    <source>
        <dbReference type="SAM" id="SignalP"/>
    </source>
</evidence>
<evidence type="ECO:0000256" key="2">
    <source>
        <dbReference type="ARBA" id="ARBA00022475"/>
    </source>
</evidence>
<reference evidence="14" key="2">
    <citation type="submission" date="2025-09" db="UniProtKB">
        <authorList>
            <consortium name="Ensembl"/>
        </authorList>
    </citation>
    <scope>IDENTIFICATION</scope>
    <source>
        <strain evidence="14">Glennie</strain>
    </source>
</reference>
<dbReference type="Gene3D" id="2.60.40.60">
    <property type="entry name" value="Cadherins"/>
    <property type="match status" value="7"/>
</dbReference>
<dbReference type="GO" id="GO:0098609">
    <property type="term" value="P:cell-cell adhesion"/>
    <property type="evidence" value="ECO:0000318"/>
    <property type="project" value="GO_Central"/>
</dbReference>
<dbReference type="GO" id="GO:0005509">
    <property type="term" value="F:calcium ion binding"/>
    <property type="evidence" value="ECO:0007669"/>
    <property type="project" value="UniProtKB-UniRule"/>
</dbReference>
<sequence>MDPVWLWIICLGISHAVAGAASQEPYIEIPENYHGHFPLYLKKLEIQGPEGPAPIQVVDNYDGLFGVEPDSGFLFVTRPLDREEQAQYTLQVIVTRDDGQPLSGPETLTVRVKDENDNVPRFTEDVFAGTVSRGTGQGVSFLFVSAADLDDPLTPNADLRYQIISQAPGRPSDAMFQLDSRTGALSLSEEGSSLLNPAQVAHYSLLVQVKDLGDQPSGHHAIAKVDIAVVESTWIPPTSVHLPENLKTTYPHPISKVHWSGGGVTYSQESVPTGLILVDGEGQVYVTQELDREAQAEYVIRLFARNAEGTPYAHPLELQVSVTDENDNPPVFSRESYEAEVKEGSPPGTVVLQVQAEDADEAASLHAHVVYEIGSQEPPSAQGSAFHIDPGTGTITLQDDQLRAGDVEEYRLWVVASDLAGAAGGLSSTVEVTVRVMDVNDHPPVFSEMQYGPVSLPADAAIGTLVSTLTATDADWELEFKLINFSIISGNDNGTFALESDRQAGSARIRLHKKLNYEDAQSHVLIVTAHNPEDLVGAEPGPRSTATVTILVEDIMEPLVFSQEKYEVSVPANVLPGTVLLTIRVLNLETHLLRFSLRNNSKKWLSIDEYSGAIRTEQELDPRLGREHTVVVEAQKRGNSGLAATTNVVIRILGGRPAALVLGRSSPPQHLCTPQQKQQAVLISVQEQGPLGRAGPFHFALAEDVTLRRNWRIRVHNGTHASLSMGISWLEPGTHQVPIFLTDSAETWPMDVPVTVCLCNSENRCMVKVGKMRGMPTVLSAVGIMVGTLAAIGFFLILIFSHLALKKKKEEVGPSDTLPLQSTA</sequence>
<feature type="domain" description="Cadherin" evidence="13">
    <location>
        <begin position="333"/>
        <end position="446"/>
    </location>
</feature>
<dbReference type="PRINTS" id="PR00205">
    <property type="entry name" value="CADHERIN"/>
</dbReference>
<evidence type="ECO:0000256" key="5">
    <source>
        <dbReference type="ARBA" id="ARBA00022837"/>
    </source>
</evidence>
<reference evidence="14" key="1">
    <citation type="submission" date="2025-08" db="UniProtKB">
        <authorList>
            <consortium name="Ensembl"/>
        </authorList>
    </citation>
    <scope>IDENTIFICATION</scope>
    <source>
        <strain evidence="14">Glennie</strain>
    </source>
</reference>
<feature type="domain" description="Cadherin" evidence="13">
    <location>
        <begin position="562"/>
        <end position="670"/>
    </location>
</feature>
<dbReference type="InterPro" id="IPR039808">
    <property type="entry name" value="Cadherin"/>
</dbReference>
<gene>
    <name evidence="14" type="primary">CDH16</name>
</gene>
<dbReference type="SMART" id="SM00112">
    <property type="entry name" value="CA"/>
    <property type="match status" value="6"/>
</dbReference>
<keyword evidence="6" id="KW-0130">Cell adhesion</keyword>
<dbReference type="FunFam" id="2.60.40.60:FF:000011">
    <property type="entry name" value="Cadherin 1"/>
    <property type="match status" value="2"/>
</dbReference>
<organism evidence="14 15">
    <name type="scientific">Ornithorhynchus anatinus</name>
    <name type="common">Duckbill platypus</name>
    <dbReference type="NCBI Taxonomy" id="9258"/>
    <lineage>
        <taxon>Eukaryota</taxon>
        <taxon>Metazoa</taxon>
        <taxon>Chordata</taxon>
        <taxon>Craniata</taxon>
        <taxon>Vertebrata</taxon>
        <taxon>Euteleostomi</taxon>
        <taxon>Mammalia</taxon>
        <taxon>Monotremata</taxon>
        <taxon>Ornithorhynchidae</taxon>
        <taxon>Ornithorhynchus</taxon>
    </lineage>
</organism>
<dbReference type="GO" id="GO:0050839">
    <property type="term" value="F:cell adhesion molecule binding"/>
    <property type="evidence" value="ECO:0000318"/>
    <property type="project" value="GO_Central"/>
</dbReference>
<keyword evidence="3 11" id="KW-0812">Transmembrane</keyword>
<evidence type="ECO:0000256" key="7">
    <source>
        <dbReference type="ARBA" id="ARBA00022989"/>
    </source>
</evidence>
<keyword evidence="4" id="KW-0677">Repeat</keyword>
<dbReference type="GO" id="GO:0007156">
    <property type="term" value="P:homophilic cell adhesion via plasma membrane adhesion molecules"/>
    <property type="evidence" value="ECO:0007669"/>
    <property type="project" value="InterPro"/>
</dbReference>
<dbReference type="PANTHER" id="PTHR24027:SF424">
    <property type="entry name" value="CADHERIN-16 ISOFORM X3"/>
    <property type="match status" value="1"/>
</dbReference>
<evidence type="ECO:0000259" key="13">
    <source>
        <dbReference type="PROSITE" id="PS50268"/>
    </source>
</evidence>
<feature type="domain" description="Cadherin" evidence="13">
    <location>
        <begin position="123"/>
        <end position="332"/>
    </location>
</feature>
<dbReference type="Bgee" id="ENSOANG00000042386">
    <property type="expression patterns" value="Expressed in adult mammalian kidney and 2 other cell types or tissues"/>
</dbReference>
<dbReference type="PANTHER" id="PTHR24027">
    <property type="entry name" value="CADHERIN-23"/>
    <property type="match status" value="1"/>
</dbReference>
<evidence type="ECO:0000313" key="14">
    <source>
        <dbReference type="Ensembl" id="ENSOANP00000038131.1"/>
    </source>
</evidence>
<dbReference type="CTD" id="1014"/>
<keyword evidence="15" id="KW-1185">Reference proteome</keyword>
<dbReference type="SUPFAM" id="SSF49313">
    <property type="entry name" value="Cadherin-like"/>
    <property type="match status" value="6"/>
</dbReference>
<dbReference type="Proteomes" id="UP000002279">
    <property type="component" value="Unplaced"/>
</dbReference>
<dbReference type="GO" id="GO:0045202">
    <property type="term" value="C:synapse"/>
    <property type="evidence" value="ECO:0000318"/>
    <property type="project" value="GO_Central"/>
</dbReference>
<dbReference type="InterPro" id="IPR015919">
    <property type="entry name" value="Cadherin-like_sf"/>
</dbReference>
<name>A0A6I8NAS8_ORNAN</name>
<evidence type="ECO:0000256" key="9">
    <source>
        <dbReference type="ARBA" id="ARBA00023180"/>
    </source>
</evidence>
<proteinExistence type="predicted"/>
<dbReference type="PROSITE" id="PS00232">
    <property type="entry name" value="CADHERIN_1"/>
    <property type="match status" value="2"/>
</dbReference>